<evidence type="ECO:0000313" key="2">
    <source>
        <dbReference type="Proteomes" id="UP000692954"/>
    </source>
</evidence>
<sequence length="180" mass="21760">MQYKKKNPYIQFDQSIEQFRLTDDEMYVTAILTKRPIYKLQNTQQTTNCIINMIKNNEIKKRQQIDIQKEQSSTTKKPFNQHFQNYDSQIFPQINNKQNHLPNFLELSKLIKLAETPRISNRIKIRSSSNDKRLNFHKSCSNRRLQINFSNIEEQFQETKNLIKKFDRIKRKKVRFDIST</sequence>
<proteinExistence type="predicted"/>
<reference evidence="1" key="1">
    <citation type="submission" date="2021-01" db="EMBL/GenBank/DDBJ databases">
        <authorList>
            <consortium name="Genoscope - CEA"/>
            <person name="William W."/>
        </authorList>
    </citation>
    <scope>NUCLEOTIDE SEQUENCE</scope>
</reference>
<keyword evidence="2" id="KW-1185">Reference proteome</keyword>
<dbReference type="EMBL" id="CAJJDN010000003">
    <property type="protein sequence ID" value="CAD8048509.1"/>
    <property type="molecule type" value="Genomic_DNA"/>
</dbReference>
<protein>
    <submittedName>
        <fullName evidence="1">Uncharacterized protein</fullName>
    </submittedName>
</protein>
<dbReference type="Proteomes" id="UP000692954">
    <property type="component" value="Unassembled WGS sequence"/>
</dbReference>
<comment type="caution">
    <text evidence="1">The sequence shown here is derived from an EMBL/GenBank/DDBJ whole genome shotgun (WGS) entry which is preliminary data.</text>
</comment>
<dbReference type="OrthoDB" id="306316at2759"/>
<name>A0A8S1K1K0_9CILI</name>
<evidence type="ECO:0000313" key="1">
    <source>
        <dbReference type="EMBL" id="CAD8048509.1"/>
    </source>
</evidence>
<accession>A0A8S1K1K0</accession>
<organism evidence="1 2">
    <name type="scientific">Paramecium sonneborni</name>
    <dbReference type="NCBI Taxonomy" id="65129"/>
    <lineage>
        <taxon>Eukaryota</taxon>
        <taxon>Sar</taxon>
        <taxon>Alveolata</taxon>
        <taxon>Ciliophora</taxon>
        <taxon>Intramacronucleata</taxon>
        <taxon>Oligohymenophorea</taxon>
        <taxon>Peniculida</taxon>
        <taxon>Parameciidae</taxon>
        <taxon>Paramecium</taxon>
    </lineage>
</organism>
<dbReference type="AlphaFoldDB" id="A0A8S1K1K0"/>
<gene>
    <name evidence="1" type="ORF">PSON_ATCC_30995.1.T0030261</name>
</gene>